<gene>
    <name evidence="4" type="ORF">BU26DRAFT_585383</name>
</gene>
<keyword evidence="2" id="KW-0812">Transmembrane</keyword>
<feature type="compositionally biased region" description="Basic and acidic residues" evidence="1">
    <location>
        <begin position="236"/>
        <end position="245"/>
    </location>
</feature>
<dbReference type="Proteomes" id="UP000800094">
    <property type="component" value="Unassembled WGS sequence"/>
</dbReference>
<evidence type="ECO:0008006" key="6">
    <source>
        <dbReference type="Google" id="ProtNLM"/>
    </source>
</evidence>
<accession>A0A6A6HWS5</accession>
<dbReference type="GeneID" id="54587961"/>
<keyword evidence="5" id="KW-1185">Reference proteome</keyword>
<name>A0A6A6HWS5_9PLEO</name>
<evidence type="ECO:0000256" key="1">
    <source>
        <dbReference type="SAM" id="MobiDB-lite"/>
    </source>
</evidence>
<dbReference type="RefSeq" id="XP_033676834.1">
    <property type="nucleotide sequence ID" value="XM_033834631.1"/>
</dbReference>
<reference evidence="4" key="1">
    <citation type="journal article" date="2020" name="Stud. Mycol.">
        <title>101 Dothideomycetes genomes: a test case for predicting lifestyles and emergence of pathogens.</title>
        <authorList>
            <person name="Haridas S."/>
            <person name="Albert R."/>
            <person name="Binder M."/>
            <person name="Bloem J."/>
            <person name="Labutti K."/>
            <person name="Salamov A."/>
            <person name="Andreopoulos B."/>
            <person name="Baker S."/>
            <person name="Barry K."/>
            <person name="Bills G."/>
            <person name="Bluhm B."/>
            <person name="Cannon C."/>
            <person name="Castanera R."/>
            <person name="Culley D."/>
            <person name="Daum C."/>
            <person name="Ezra D."/>
            <person name="Gonzalez J."/>
            <person name="Henrissat B."/>
            <person name="Kuo A."/>
            <person name="Liang C."/>
            <person name="Lipzen A."/>
            <person name="Lutzoni F."/>
            <person name="Magnuson J."/>
            <person name="Mondo S."/>
            <person name="Nolan M."/>
            <person name="Ohm R."/>
            <person name="Pangilinan J."/>
            <person name="Park H.-J."/>
            <person name="Ramirez L."/>
            <person name="Alfaro M."/>
            <person name="Sun H."/>
            <person name="Tritt A."/>
            <person name="Yoshinaga Y."/>
            <person name="Zwiers L.-H."/>
            <person name="Turgeon B."/>
            <person name="Goodwin S."/>
            <person name="Spatafora J."/>
            <person name="Crous P."/>
            <person name="Grigoriev I."/>
        </authorList>
    </citation>
    <scope>NUCLEOTIDE SEQUENCE</scope>
    <source>
        <strain evidence="4">CBS 122368</strain>
    </source>
</reference>
<dbReference type="EMBL" id="ML987210">
    <property type="protein sequence ID" value="KAF2241830.1"/>
    <property type="molecule type" value="Genomic_DNA"/>
</dbReference>
<feature type="region of interest" description="Disordered" evidence="1">
    <location>
        <begin position="230"/>
        <end position="259"/>
    </location>
</feature>
<protein>
    <recommendedName>
        <fullName evidence="6">Ig-like domain-containing protein</fullName>
    </recommendedName>
</protein>
<sequence>MVSKSLISALSAASLFASTTTALPARTHCRCTIISLPRDLPPSSSSSDLTSSPSTPLDLCTTLGPELENFRHSHPDLYEAYISTAAAPLHPSPTHDAEQPLSTTVLLQLAARNGFQNLGVILPSAPTERPRERIVCRGEDELFSAYQDSLVTLLAIQVVVGLAVLACIAEAVNVGLRCMSAQPRDHHPLSIKAPLRLTGAEKRLRAFTEVEVVFSPGAEKKLRVYASPNWVPRPSSAEKREFEAYKDEDEDDELSRPVM</sequence>
<evidence type="ECO:0000256" key="2">
    <source>
        <dbReference type="SAM" id="Phobius"/>
    </source>
</evidence>
<feature type="chain" id="PRO_5025560037" description="Ig-like domain-containing protein" evidence="3">
    <location>
        <begin position="23"/>
        <end position="259"/>
    </location>
</feature>
<feature type="transmembrane region" description="Helical" evidence="2">
    <location>
        <begin position="150"/>
        <end position="176"/>
    </location>
</feature>
<feature type="signal peptide" evidence="3">
    <location>
        <begin position="1"/>
        <end position="22"/>
    </location>
</feature>
<keyword evidence="3" id="KW-0732">Signal</keyword>
<keyword evidence="2" id="KW-1133">Transmembrane helix</keyword>
<proteinExistence type="predicted"/>
<dbReference type="AlphaFoldDB" id="A0A6A6HWS5"/>
<evidence type="ECO:0000256" key="3">
    <source>
        <dbReference type="SAM" id="SignalP"/>
    </source>
</evidence>
<evidence type="ECO:0000313" key="4">
    <source>
        <dbReference type="EMBL" id="KAF2241830.1"/>
    </source>
</evidence>
<keyword evidence="2" id="KW-0472">Membrane</keyword>
<evidence type="ECO:0000313" key="5">
    <source>
        <dbReference type="Proteomes" id="UP000800094"/>
    </source>
</evidence>
<dbReference type="OrthoDB" id="3936754at2759"/>
<organism evidence="4 5">
    <name type="scientific">Trematosphaeria pertusa</name>
    <dbReference type="NCBI Taxonomy" id="390896"/>
    <lineage>
        <taxon>Eukaryota</taxon>
        <taxon>Fungi</taxon>
        <taxon>Dikarya</taxon>
        <taxon>Ascomycota</taxon>
        <taxon>Pezizomycotina</taxon>
        <taxon>Dothideomycetes</taxon>
        <taxon>Pleosporomycetidae</taxon>
        <taxon>Pleosporales</taxon>
        <taxon>Massarineae</taxon>
        <taxon>Trematosphaeriaceae</taxon>
        <taxon>Trematosphaeria</taxon>
    </lineage>
</organism>